<evidence type="ECO:0000313" key="2">
    <source>
        <dbReference type="EMBL" id="KJZ68613.1"/>
    </source>
</evidence>
<protein>
    <submittedName>
        <fullName evidence="2">Uncharacterized protein</fullName>
    </submittedName>
</protein>
<dbReference type="AlphaFoldDB" id="A0A0F7ZQX3"/>
<evidence type="ECO:0000256" key="1">
    <source>
        <dbReference type="SAM" id="MobiDB-lite"/>
    </source>
</evidence>
<proteinExistence type="predicted"/>
<keyword evidence="3" id="KW-1185">Reference proteome</keyword>
<feature type="compositionally biased region" description="Basic and acidic residues" evidence="1">
    <location>
        <begin position="284"/>
        <end position="316"/>
    </location>
</feature>
<dbReference type="Proteomes" id="UP000054481">
    <property type="component" value="Unassembled WGS sequence"/>
</dbReference>
<evidence type="ECO:0000313" key="3">
    <source>
        <dbReference type="Proteomes" id="UP000054481"/>
    </source>
</evidence>
<dbReference type="EMBL" id="KQ030850">
    <property type="protein sequence ID" value="KJZ68613.1"/>
    <property type="molecule type" value="Genomic_DNA"/>
</dbReference>
<name>A0A0F7ZQX3_9HYPO</name>
<organism evidence="2 3">
    <name type="scientific">Hirsutella minnesotensis 3608</name>
    <dbReference type="NCBI Taxonomy" id="1043627"/>
    <lineage>
        <taxon>Eukaryota</taxon>
        <taxon>Fungi</taxon>
        <taxon>Dikarya</taxon>
        <taxon>Ascomycota</taxon>
        <taxon>Pezizomycotina</taxon>
        <taxon>Sordariomycetes</taxon>
        <taxon>Hypocreomycetidae</taxon>
        <taxon>Hypocreales</taxon>
        <taxon>Ophiocordycipitaceae</taxon>
        <taxon>Hirsutella</taxon>
    </lineage>
</organism>
<sequence length="322" mass="35992">MSFGAQRQPFEGAFGQPTPRGGGLGSRGLASAAQATVLPKGVEPFAPPQQEPGKRQDAAPPEYTAKPQQGGEDTESNHSSHVVVSDHAEETRPSTPSTSNSLLLKEEFLEEFREIVEAEMRKIMLELVATRLVTVVSESLLPLRRKMDELQGSMREHERRLDAVVKASQVGDEVTRLSQDVMRLGTKTECVTGTLRQVEVDVKSIVSKIDELQSHQAQTSSTLEAVVLSRAVSQVEPRPMPEQEKSRHRSGSHSHSSDAGRSRPVAGGRSPQEDLARRERRKRREEENKRAKDEHRARSKDRVREKEKEKEKERRRGLFSLS</sequence>
<gene>
    <name evidence="2" type="ORF">HIM_12001</name>
</gene>
<dbReference type="OrthoDB" id="10633859at2759"/>
<reference evidence="2 3" key="1">
    <citation type="journal article" date="2014" name="Genome Biol. Evol.">
        <title>Comparative genomics and transcriptomics analyses reveal divergent lifestyle features of nematode endoparasitic fungus Hirsutella minnesotensis.</title>
        <authorList>
            <person name="Lai Y."/>
            <person name="Liu K."/>
            <person name="Zhang X."/>
            <person name="Zhang X."/>
            <person name="Li K."/>
            <person name="Wang N."/>
            <person name="Shu C."/>
            <person name="Wu Y."/>
            <person name="Wang C."/>
            <person name="Bushley K.E."/>
            <person name="Xiang M."/>
            <person name="Liu X."/>
        </authorList>
    </citation>
    <scope>NUCLEOTIDE SEQUENCE [LARGE SCALE GENOMIC DNA]</scope>
    <source>
        <strain evidence="2 3">3608</strain>
    </source>
</reference>
<accession>A0A0F7ZQX3</accession>
<feature type="region of interest" description="Disordered" evidence="1">
    <location>
        <begin position="1"/>
        <end position="100"/>
    </location>
</feature>
<feature type="region of interest" description="Disordered" evidence="1">
    <location>
        <begin position="232"/>
        <end position="322"/>
    </location>
</feature>